<dbReference type="CDD" id="cd06142">
    <property type="entry name" value="RNaseD_exo"/>
    <property type="match status" value="1"/>
</dbReference>
<dbReference type="GO" id="GO:0008408">
    <property type="term" value="F:3'-5' exonuclease activity"/>
    <property type="evidence" value="ECO:0007669"/>
    <property type="project" value="InterPro"/>
</dbReference>
<dbReference type="SMART" id="SM00474">
    <property type="entry name" value="35EXOc"/>
    <property type="match status" value="1"/>
</dbReference>
<evidence type="ECO:0000313" key="2">
    <source>
        <dbReference type="EMBL" id="SVB58529.1"/>
    </source>
</evidence>
<evidence type="ECO:0000259" key="1">
    <source>
        <dbReference type="SMART" id="SM00474"/>
    </source>
</evidence>
<dbReference type="GO" id="GO:0006139">
    <property type="term" value="P:nucleobase-containing compound metabolic process"/>
    <property type="evidence" value="ECO:0007669"/>
    <property type="project" value="InterPro"/>
</dbReference>
<dbReference type="InterPro" id="IPR002562">
    <property type="entry name" value="3'-5'_exonuclease_dom"/>
</dbReference>
<dbReference type="InterPro" id="IPR012337">
    <property type="entry name" value="RNaseH-like_sf"/>
</dbReference>
<feature type="non-terminal residue" evidence="2">
    <location>
        <position position="272"/>
    </location>
</feature>
<name>A0A382F783_9ZZZZ</name>
<gene>
    <name evidence="2" type="ORF">METZ01_LOCUS211383</name>
</gene>
<dbReference type="SUPFAM" id="SSF53098">
    <property type="entry name" value="Ribonuclease H-like"/>
    <property type="match status" value="1"/>
</dbReference>
<dbReference type="InterPro" id="IPR051086">
    <property type="entry name" value="RNase_D-like"/>
</dbReference>
<dbReference type="Gene3D" id="3.30.420.10">
    <property type="entry name" value="Ribonuclease H-like superfamily/Ribonuclease H"/>
    <property type="match status" value="1"/>
</dbReference>
<reference evidence="2" key="1">
    <citation type="submission" date="2018-05" db="EMBL/GenBank/DDBJ databases">
        <authorList>
            <person name="Lanie J.A."/>
            <person name="Ng W.-L."/>
            <person name="Kazmierczak K.M."/>
            <person name="Andrzejewski T.M."/>
            <person name="Davidsen T.M."/>
            <person name="Wayne K.J."/>
            <person name="Tettelin H."/>
            <person name="Glass J.I."/>
            <person name="Rusch D."/>
            <person name="Podicherti R."/>
            <person name="Tsui H.-C.T."/>
            <person name="Winkler M.E."/>
        </authorList>
    </citation>
    <scope>NUCLEOTIDE SEQUENCE</scope>
</reference>
<feature type="domain" description="3'-5' exonuclease" evidence="1">
    <location>
        <begin position="54"/>
        <end position="221"/>
    </location>
</feature>
<dbReference type="InterPro" id="IPR036397">
    <property type="entry name" value="RNaseH_sf"/>
</dbReference>
<organism evidence="2">
    <name type="scientific">marine metagenome</name>
    <dbReference type="NCBI Taxonomy" id="408172"/>
    <lineage>
        <taxon>unclassified sequences</taxon>
        <taxon>metagenomes</taxon>
        <taxon>ecological metagenomes</taxon>
    </lineage>
</organism>
<dbReference type="PANTHER" id="PTHR47649">
    <property type="entry name" value="RIBONUCLEASE D"/>
    <property type="match status" value="1"/>
</dbReference>
<sequence length="272" mass="30824">MIRQARLGQMWSTSVWNRLTPIFLFSSGSNKNRQRSFPLAHIVEQAEAGVKMTIQLIVDQNGTEKLADALQGKRRIAVDLEAAGFHRYSDQVCLLQLSTADETFVVDTLAVDPSDVLRTPFESPDVRILVHGGDYDLRLLDRDLHLHPVNLFDTQVAAALLGEPSIGLASLLEKCFQVHLSKKYQRADWAQRPIPQEMLEYAASDTQHLHKLTDLLTERLESLGRLTWAEEESTRLASRRWSDPGEVDPVTKIKGARYMEPREIALIREICL</sequence>
<proteinExistence type="predicted"/>
<dbReference type="AlphaFoldDB" id="A0A382F783"/>
<dbReference type="EMBL" id="UINC01048235">
    <property type="protein sequence ID" value="SVB58529.1"/>
    <property type="molecule type" value="Genomic_DNA"/>
</dbReference>
<accession>A0A382F783</accession>
<dbReference type="Pfam" id="PF01612">
    <property type="entry name" value="DNA_pol_A_exo1"/>
    <property type="match status" value="1"/>
</dbReference>
<dbReference type="PANTHER" id="PTHR47649:SF1">
    <property type="entry name" value="RIBONUCLEASE D"/>
    <property type="match status" value="1"/>
</dbReference>
<dbReference type="GO" id="GO:0003676">
    <property type="term" value="F:nucleic acid binding"/>
    <property type="evidence" value="ECO:0007669"/>
    <property type="project" value="InterPro"/>
</dbReference>
<protein>
    <recommendedName>
        <fullName evidence="1">3'-5' exonuclease domain-containing protein</fullName>
    </recommendedName>
</protein>